<dbReference type="AlphaFoldDB" id="A0A120EDM2"/>
<proteinExistence type="predicted"/>
<evidence type="ECO:0000313" key="1">
    <source>
        <dbReference type="EMBL" id="KWU57734.1"/>
    </source>
</evidence>
<gene>
    <name evidence="1" type="ORF">AWW70_21410</name>
</gene>
<sequence>MEKIKNKTLNGPIVIGGIGGSGTRVIAELLKTIGYYLGDSDNYTNDNLDFFHLFGNPDWFKQNYKDNKENIFRRLKIFENHMLMSFEQNKYTGWGWKNPSSHIYIEFLYQHFTNIKYIHVIRHGLDMIYSTNQNQFFKWGDLYNLDLSLNQERLRLQYWYKSNKKAIELGKKLFKKNFLIINFSNLCTDPQKEINNLINFLNLNKSNLKIQQLINLIHSPQTLNRYTNFDLNVFTETDFNLVKEFGFKI</sequence>
<accession>A0A120EDM2</accession>
<evidence type="ECO:0008006" key="3">
    <source>
        <dbReference type="Google" id="ProtNLM"/>
    </source>
</evidence>
<dbReference type="Gene3D" id="3.40.50.300">
    <property type="entry name" value="P-loop containing nucleotide triphosphate hydrolases"/>
    <property type="match status" value="1"/>
</dbReference>
<organism evidence="1 2">
    <name type="scientific">Bacillus mycoides</name>
    <dbReference type="NCBI Taxonomy" id="1405"/>
    <lineage>
        <taxon>Bacteria</taxon>
        <taxon>Bacillati</taxon>
        <taxon>Bacillota</taxon>
        <taxon>Bacilli</taxon>
        <taxon>Bacillales</taxon>
        <taxon>Bacillaceae</taxon>
        <taxon>Bacillus</taxon>
        <taxon>Bacillus cereus group</taxon>
    </lineage>
</organism>
<evidence type="ECO:0000313" key="2">
    <source>
        <dbReference type="Proteomes" id="UP000065797"/>
    </source>
</evidence>
<reference evidence="1 2" key="1">
    <citation type="submission" date="2016-01" db="EMBL/GenBank/DDBJ databases">
        <authorList>
            <person name="McClelland M."/>
            <person name="Jain A."/>
            <person name="Saraogi P."/>
            <person name="Mendelson R."/>
            <person name="Westerman R."/>
            <person name="SanMiguel P."/>
            <person name="Csonka L."/>
        </authorList>
    </citation>
    <scope>NUCLEOTIDE SEQUENCE [LARGE SCALE GENOMIC DNA]</scope>
    <source>
        <strain evidence="1 2">PE8-15</strain>
    </source>
</reference>
<name>A0A120EDM2_BACMY</name>
<dbReference type="Proteomes" id="UP000065797">
    <property type="component" value="Unassembled WGS sequence"/>
</dbReference>
<dbReference type="RefSeq" id="WP_060751244.1">
    <property type="nucleotide sequence ID" value="NZ_LRPH01000074.1"/>
</dbReference>
<dbReference type="Pfam" id="PF13469">
    <property type="entry name" value="Sulfotransfer_3"/>
    <property type="match status" value="1"/>
</dbReference>
<dbReference type="SUPFAM" id="SSF52540">
    <property type="entry name" value="P-loop containing nucleoside triphosphate hydrolases"/>
    <property type="match status" value="1"/>
</dbReference>
<dbReference type="EMBL" id="LRPH01000074">
    <property type="protein sequence ID" value="KWU57734.1"/>
    <property type="molecule type" value="Genomic_DNA"/>
</dbReference>
<dbReference type="InterPro" id="IPR027417">
    <property type="entry name" value="P-loop_NTPase"/>
</dbReference>
<protein>
    <recommendedName>
        <fullName evidence="3">Sulfotransferase family protein</fullName>
    </recommendedName>
</protein>
<comment type="caution">
    <text evidence="1">The sequence shown here is derived from an EMBL/GenBank/DDBJ whole genome shotgun (WGS) entry which is preliminary data.</text>
</comment>